<evidence type="ECO:0000256" key="1">
    <source>
        <dbReference type="ARBA" id="ARBA00007637"/>
    </source>
</evidence>
<feature type="domain" description="NAD-dependent epimerase/dehydratase" evidence="2">
    <location>
        <begin position="7"/>
        <end position="221"/>
    </location>
</feature>
<dbReference type="Pfam" id="PF01370">
    <property type="entry name" value="Epimerase"/>
    <property type="match status" value="1"/>
</dbReference>
<dbReference type="STRING" id="1798474.A2118_02010"/>
<dbReference type="Gene3D" id="3.40.50.720">
    <property type="entry name" value="NAD(P)-binding Rossmann-like Domain"/>
    <property type="match status" value="1"/>
</dbReference>
<gene>
    <name evidence="3" type="ORF">A2118_02010</name>
</gene>
<evidence type="ECO:0000313" key="3">
    <source>
        <dbReference type="EMBL" id="OGG40606.1"/>
    </source>
</evidence>
<comment type="caution">
    <text evidence="3">The sequence shown here is derived from an EMBL/GenBank/DDBJ whole genome shotgun (WGS) entry which is preliminary data.</text>
</comment>
<dbReference type="SUPFAM" id="SSF53756">
    <property type="entry name" value="UDP-Glycosyltransferase/glycogen phosphorylase"/>
    <property type="match status" value="1"/>
</dbReference>
<proteinExistence type="inferred from homology"/>
<sequence>MKDKKLILVTGGAGFIGSHLCERLVKDGHRVISLDNYFAGSRENHVPGVDYREGHTKDIEKHIPEKPGLIYHLGEYARVEKSFEDVEQVWDLNQYGTFAVLEFARRRGAKLVYAGSSTKFSDGGLGRDQSPYAWSKASMTELVRNYGDWFGINYAITYFYNVYGPGERAGAMGTVVAIFKEQYKRGLPLGVVAPGTQERIFTHVHDIVDGLSIVGEKGVGDGYGIGSKDSCSILGLAKLFGKDIIMLPERQGNRMQAAVDTAKMRTLGWAPRQSLKNDISGFVKTAKPEPAPEKRIIVFTTTFHPISGPAEDALCELMRKLPDVHFDIITAAHAKEALDVPCIVANGTVYRVGFGNRFDKFLLPVLGIFKALRLANKHRYLFSWSIMASYGTLPALILRKGKLIPLLVTLADQSLSWYERLFLSLILSQTDQVYTSTPEQGQKLISLEKRMRARKSLGAGDSFANQILFAYSSILRKHNVK</sequence>
<dbReference type="Proteomes" id="UP000179014">
    <property type="component" value="Unassembled WGS sequence"/>
</dbReference>
<dbReference type="InterPro" id="IPR001509">
    <property type="entry name" value="Epimerase_deHydtase"/>
</dbReference>
<evidence type="ECO:0000313" key="4">
    <source>
        <dbReference type="Proteomes" id="UP000179014"/>
    </source>
</evidence>
<name>A0A1F6BUI3_9BACT</name>
<reference evidence="3 4" key="1">
    <citation type="journal article" date="2016" name="Nat. Commun.">
        <title>Thousands of microbial genomes shed light on interconnected biogeochemical processes in an aquifer system.</title>
        <authorList>
            <person name="Anantharaman K."/>
            <person name="Brown C.T."/>
            <person name="Hug L.A."/>
            <person name="Sharon I."/>
            <person name="Castelle C.J."/>
            <person name="Probst A.J."/>
            <person name="Thomas B.C."/>
            <person name="Singh A."/>
            <person name="Wilkins M.J."/>
            <person name="Karaoz U."/>
            <person name="Brodie E.L."/>
            <person name="Williams K.H."/>
            <person name="Hubbard S.S."/>
            <person name="Banfield J.F."/>
        </authorList>
    </citation>
    <scope>NUCLEOTIDE SEQUENCE [LARGE SCALE GENOMIC DNA]</scope>
</reference>
<dbReference type="EMBL" id="MFKN01000026">
    <property type="protein sequence ID" value="OGG40606.1"/>
    <property type="molecule type" value="Genomic_DNA"/>
</dbReference>
<dbReference type="Gene3D" id="3.90.25.10">
    <property type="entry name" value="UDP-galactose 4-epimerase, domain 1"/>
    <property type="match status" value="1"/>
</dbReference>
<accession>A0A1F6BUI3</accession>
<dbReference type="InterPro" id="IPR036291">
    <property type="entry name" value="NAD(P)-bd_dom_sf"/>
</dbReference>
<evidence type="ECO:0000259" key="2">
    <source>
        <dbReference type="Pfam" id="PF01370"/>
    </source>
</evidence>
<comment type="similarity">
    <text evidence="1">Belongs to the NAD(P)-dependent epimerase/dehydratase family.</text>
</comment>
<dbReference type="AlphaFoldDB" id="A0A1F6BUI3"/>
<organism evidence="3 4">
    <name type="scientific">Candidatus Kaiserbacteria bacterium GWA2_50_9</name>
    <dbReference type="NCBI Taxonomy" id="1798474"/>
    <lineage>
        <taxon>Bacteria</taxon>
        <taxon>Candidatus Kaiseribacteriota</taxon>
    </lineage>
</organism>
<protein>
    <recommendedName>
        <fullName evidence="2">NAD-dependent epimerase/dehydratase domain-containing protein</fullName>
    </recommendedName>
</protein>
<dbReference type="PANTHER" id="PTHR43000">
    <property type="entry name" value="DTDP-D-GLUCOSE 4,6-DEHYDRATASE-RELATED"/>
    <property type="match status" value="1"/>
</dbReference>
<dbReference type="SUPFAM" id="SSF51735">
    <property type="entry name" value="NAD(P)-binding Rossmann-fold domains"/>
    <property type="match status" value="1"/>
</dbReference>